<feature type="compositionally biased region" description="Basic residues" evidence="1">
    <location>
        <begin position="118"/>
        <end position="127"/>
    </location>
</feature>
<gene>
    <name evidence="3" type="ORF">H2204_015228</name>
</gene>
<protein>
    <submittedName>
        <fullName evidence="3">Uncharacterized protein</fullName>
    </submittedName>
</protein>
<dbReference type="AlphaFoldDB" id="A0AA38XDB5"/>
<proteinExistence type="predicted"/>
<organism evidence="3">
    <name type="scientific">Knufia peltigerae</name>
    <dbReference type="NCBI Taxonomy" id="1002370"/>
    <lineage>
        <taxon>Eukaryota</taxon>
        <taxon>Fungi</taxon>
        <taxon>Dikarya</taxon>
        <taxon>Ascomycota</taxon>
        <taxon>Pezizomycotina</taxon>
        <taxon>Eurotiomycetes</taxon>
        <taxon>Chaetothyriomycetidae</taxon>
        <taxon>Chaetothyriales</taxon>
        <taxon>Trichomeriaceae</taxon>
        <taxon>Knufia</taxon>
    </lineage>
</organism>
<keyword evidence="2" id="KW-1133">Transmembrane helix</keyword>
<sequence length="127" mass="14380">MVSQPVRSPAAKLVRIDHRRIRMRTRPRHRSPTERVSERADPRLLRAAPQIALAGLAVVLVWPAARGSSVWLGWLPLWLVGMPLAAWWALLRCPLPTLAAFRSLRRDTGQARRFSQSRTRKAHPATA</sequence>
<name>A0AA38XDB5_9EURO</name>
<feature type="transmembrane region" description="Helical" evidence="2">
    <location>
        <begin position="71"/>
        <end position="91"/>
    </location>
</feature>
<evidence type="ECO:0000313" key="3">
    <source>
        <dbReference type="EMBL" id="KAJ9611054.1"/>
    </source>
</evidence>
<comment type="caution">
    <text evidence="3">The sequence shown here is derived from an EMBL/GenBank/DDBJ whole genome shotgun (WGS) entry which is preliminary data.</text>
</comment>
<dbReference type="EMBL" id="JAPDRN010000228">
    <property type="protein sequence ID" value="KAJ9611054.1"/>
    <property type="molecule type" value="Genomic_DNA"/>
</dbReference>
<accession>A0AA38XDB5</accession>
<keyword evidence="2" id="KW-0472">Membrane</keyword>
<reference evidence="3" key="1">
    <citation type="submission" date="2022-10" db="EMBL/GenBank/DDBJ databases">
        <title>Culturing micro-colonial fungi from biological soil crusts in the Mojave desert and describing Neophaeococcomyces mojavensis, and introducing the new genera and species Taxawa tesnikishii.</title>
        <authorList>
            <person name="Kurbessoian T."/>
            <person name="Stajich J.E."/>
        </authorList>
    </citation>
    <scope>NUCLEOTIDE SEQUENCE</scope>
    <source>
        <strain evidence="3">TK_35</strain>
    </source>
</reference>
<evidence type="ECO:0000256" key="2">
    <source>
        <dbReference type="SAM" id="Phobius"/>
    </source>
</evidence>
<feature type="region of interest" description="Disordered" evidence="1">
    <location>
        <begin position="107"/>
        <end position="127"/>
    </location>
</feature>
<keyword evidence="2" id="KW-0812">Transmembrane</keyword>
<feature type="transmembrane region" description="Helical" evidence="2">
    <location>
        <begin position="44"/>
        <end position="65"/>
    </location>
</feature>
<evidence type="ECO:0000256" key="1">
    <source>
        <dbReference type="SAM" id="MobiDB-lite"/>
    </source>
</evidence>